<feature type="compositionally biased region" description="Low complexity" evidence="1">
    <location>
        <begin position="355"/>
        <end position="367"/>
    </location>
</feature>
<dbReference type="InterPro" id="IPR011008">
    <property type="entry name" value="Dimeric_a/b-barrel"/>
</dbReference>
<dbReference type="GO" id="GO:0016857">
    <property type="term" value="F:racemase and epimerase activity, acting on carbohydrates and derivatives"/>
    <property type="evidence" value="ECO:0007669"/>
    <property type="project" value="InterPro"/>
</dbReference>
<organism evidence="3 4">
    <name type="scientific">Parascedosporium putredinis</name>
    <dbReference type="NCBI Taxonomy" id="1442378"/>
    <lineage>
        <taxon>Eukaryota</taxon>
        <taxon>Fungi</taxon>
        <taxon>Dikarya</taxon>
        <taxon>Ascomycota</taxon>
        <taxon>Pezizomycotina</taxon>
        <taxon>Sordariomycetes</taxon>
        <taxon>Hypocreomycetidae</taxon>
        <taxon>Microascales</taxon>
        <taxon>Microascaceae</taxon>
        <taxon>Parascedosporium</taxon>
    </lineage>
</organism>
<protein>
    <recommendedName>
        <fullName evidence="5">L-rhamnose mutarotase</fullName>
    </recommendedName>
</protein>
<feature type="transmembrane region" description="Helical" evidence="2">
    <location>
        <begin position="393"/>
        <end position="413"/>
    </location>
</feature>
<feature type="transmembrane region" description="Helical" evidence="2">
    <location>
        <begin position="312"/>
        <end position="335"/>
    </location>
</feature>
<evidence type="ECO:0000313" key="4">
    <source>
        <dbReference type="Proteomes" id="UP000838763"/>
    </source>
</evidence>
<dbReference type="PANTHER" id="PTHR34389">
    <property type="entry name" value="L-RHAMNOSE MUTAROTASE"/>
    <property type="match status" value="1"/>
</dbReference>
<dbReference type="Proteomes" id="UP000838763">
    <property type="component" value="Unassembled WGS sequence"/>
</dbReference>
<dbReference type="InterPro" id="IPR008000">
    <property type="entry name" value="Rham/fucose_mutarotase"/>
</dbReference>
<sequence>MGQTLSLTKFVGTDRRLIAQSYPPCHLFGDSDIYGLGIRLGFYLQYAAAIVALSSGYTNGLKALRTGLAILSISLFVTLCTTSTGNGLIVIDWYIVMALTGQYIFFTDLFVRLAAARVFCLARLPGPLALKKENRKSEVSRRRDTRVSVADLMRTDVAETVKPRQSTLIEAGLAVYRTHYSLSDVPERAESGVQDRTAFRHALIEFGRAARDCPEVAARYSVDKIARTKAPEPVADDERAAAISVNATEKLSRRIAAEIKKEAADERSRATLAEIREAMHAVRPRDMLAIAMISLSIYNDVFALWLRIWGMVMFAGGVLYFSYGLYLLATNMFAVRRWFTRQRLSTDVESQRSLLDGSSASSNDGASTISTTARKDRNAEFPRGKRVTKRCRLYFRIIAAFQAFILIVSAVVVEGTININNLDMNRGDFRTSSQLMAFVVGIISAVPVFWECLIMAPMRWVMSKRKKSNPLPATWYGRPTRLESVDTLRDLPPIPPVPPVPQELRMTSANVTRRLSVISGFGSCPLSATMWTKPSADATEPKLQRQKIPGRRIAQIVKLKPEFVEKYKEVHARVWPEVLKQIRDCRIEDYSIFHDEGSGILFATFKYVGFDYEGDMERMRENPKVREWWAMTDSFQESLVPGAKSSESGDPAWWKPVEEVFHVD</sequence>
<dbReference type="Pfam" id="PF05336">
    <property type="entry name" value="rhaM"/>
    <property type="match status" value="1"/>
</dbReference>
<evidence type="ECO:0000313" key="3">
    <source>
        <dbReference type="EMBL" id="CAI4218297.1"/>
    </source>
</evidence>
<evidence type="ECO:0000256" key="2">
    <source>
        <dbReference type="SAM" id="Phobius"/>
    </source>
</evidence>
<dbReference type="PANTHER" id="PTHR34389:SF2">
    <property type="entry name" value="L-RHAMNOSE MUTAROTASE"/>
    <property type="match status" value="1"/>
</dbReference>
<proteinExistence type="predicted"/>
<keyword evidence="2" id="KW-0472">Membrane</keyword>
<gene>
    <name evidence="3" type="ORF">PPNO1_LOCUS7889</name>
</gene>
<feature type="transmembrane region" description="Helical" evidence="2">
    <location>
        <begin position="68"/>
        <end position="91"/>
    </location>
</feature>
<feature type="region of interest" description="Disordered" evidence="1">
    <location>
        <begin position="355"/>
        <end position="381"/>
    </location>
</feature>
<accession>A0A9P1H932</accession>
<feature type="transmembrane region" description="Helical" evidence="2">
    <location>
        <begin position="103"/>
        <end position="122"/>
    </location>
</feature>
<evidence type="ECO:0008006" key="5">
    <source>
        <dbReference type="Google" id="ProtNLM"/>
    </source>
</evidence>
<feature type="transmembrane region" description="Helical" evidence="2">
    <location>
        <begin position="433"/>
        <end position="456"/>
    </location>
</feature>
<feature type="transmembrane region" description="Helical" evidence="2">
    <location>
        <begin position="287"/>
        <end position="306"/>
    </location>
</feature>
<feature type="transmembrane region" description="Helical" evidence="2">
    <location>
        <begin position="33"/>
        <end position="56"/>
    </location>
</feature>
<comment type="caution">
    <text evidence="3">The sequence shown here is derived from an EMBL/GenBank/DDBJ whole genome shotgun (WGS) entry which is preliminary data.</text>
</comment>
<dbReference type="OrthoDB" id="3945378at2759"/>
<dbReference type="SUPFAM" id="SSF54909">
    <property type="entry name" value="Dimeric alpha+beta barrel"/>
    <property type="match status" value="1"/>
</dbReference>
<dbReference type="EMBL" id="CALLCH030000017">
    <property type="protein sequence ID" value="CAI4218297.1"/>
    <property type="molecule type" value="Genomic_DNA"/>
</dbReference>
<dbReference type="Gene3D" id="3.30.70.100">
    <property type="match status" value="1"/>
</dbReference>
<dbReference type="AlphaFoldDB" id="A0A9P1H932"/>
<keyword evidence="4" id="KW-1185">Reference proteome</keyword>
<reference evidence="3" key="1">
    <citation type="submission" date="2022-11" db="EMBL/GenBank/DDBJ databases">
        <authorList>
            <person name="Scott C."/>
            <person name="Bruce N."/>
        </authorList>
    </citation>
    <scope>NUCLEOTIDE SEQUENCE</scope>
</reference>
<name>A0A9P1H932_9PEZI</name>
<keyword evidence="2" id="KW-1133">Transmembrane helix</keyword>
<keyword evidence="2" id="KW-0812">Transmembrane</keyword>
<evidence type="ECO:0000256" key="1">
    <source>
        <dbReference type="SAM" id="MobiDB-lite"/>
    </source>
</evidence>